<organism evidence="3 4">
    <name type="scientific">Candida parapsilosis</name>
    <name type="common">Yeast</name>
    <dbReference type="NCBI Taxonomy" id="5480"/>
    <lineage>
        <taxon>Eukaryota</taxon>
        <taxon>Fungi</taxon>
        <taxon>Dikarya</taxon>
        <taxon>Ascomycota</taxon>
        <taxon>Saccharomycotina</taxon>
        <taxon>Pichiomycetes</taxon>
        <taxon>Debaryomycetaceae</taxon>
        <taxon>Candida/Lodderomyces clade</taxon>
        <taxon>Candida</taxon>
    </lineage>
</organism>
<dbReference type="Pfam" id="PF04051">
    <property type="entry name" value="TRAPP"/>
    <property type="match status" value="1"/>
</dbReference>
<feature type="compositionally biased region" description="Low complexity" evidence="2">
    <location>
        <begin position="36"/>
        <end position="60"/>
    </location>
</feature>
<dbReference type="Proteomes" id="UP000590412">
    <property type="component" value="Unassembled WGS sequence"/>
</dbReference>
<dbReference type="EMBL" id="JABWAB010000005">
    <property type="protein sequence ID" value="KAF6051219.1"/>
    <property type="molecule type" value="Genomic_DNA"/>
</dbReference>
<gene>
    <name evidence="3" type="ORF">FOB60_003887</name>
</gene>
<evidence type="ECO:0000313" key="4">
    <source>
        <dbReference type="Proteomes" id="UP000590412"/>
    </source>
</evidence>
<dbReference type="PANTHER" id="PTHR12817:SF0">
    <property type="entry name" value="GEO08327P1"/>
    <property type="match status" value="1"/>
</dbReference>
<evidence type="ECO:0000313" key="3">
    <source>
        <dbReference type="EMBL" id="KAF6051219.1"/>
    </source>
</evidence>
<dbReference type="Gene3D" id="3.30.1380.20">
    <property type="entry name" value="Trafficking protein particle complex subunit 3"/>
    <property type="match status" value="1"/>
</dbReference>
<dbReference type="PANTHER" id="PTHR12817">
    <property type="entry name" value="TRAFFICKING PROTEIN PARTICLE COMPLEX SUBUNIT 6B"/>
    <property type="match status" value="1"/>
</dbReference>
<proteinExistence type="inferred from homology"/>
<feature type="compositionally biased region" description="Polar residues" evidence="2">
    <location>
        <begin position="68"/>
        <end position="81"/>
    </location>
</feature>
<reference evidence="3" key="1">
    <citation type="submission" date="2020-03" db="EMBL/GenBank/DDBJ databases">
        <title>FDA dAtabase for Regulatory Grade micrObial Sequences (FDA-ARGOS): Supporting development and validation of Infectious Disease Dx tests.</title>
        <authorList>
            <person name="Campos J."/>
            <person name="Goldberg B."/>
            <person name="Tallon L."/>
            <person name="Sadzewicz L."/>
            <person name="Vavikolanu K."/>
            <person name="Mehta A."/>
            <person name="Aluvathingal J."/>
            <person name="Nadendla S."/>
            <person name="Nandy P."/>
            <person name="Geyer C."/>
            <person name="Yan Y."/>
            <person name="Sichtig H."/>
        </authorList>
    </citation>
    <scope>NUCLEOTIDE SEQUENCE [LARGE SCALE GENOMIC DNA]</scope>
    <source>
        <strain evidence="3">FDAARGOS_652</strain>
    </source>
</reference>
<accession>A0A8X7NJ79</accession>
<dbReference type="AlphaFoldDB" id="A0A8X7NJ79"/>
<evidence type="ECO:0000256" key="2">
    <source>
        <dbReference type="SAM" id="MobiDB-lite"/>
    </source>
</evidence>
<evidence type="ECO:0000256" key="1">
    <source>
        <dbReference type="ARBA" id="ARBA00006218"/>
    </source>
</evidence>
<sequence length="256" mass="27972">MTEDIHQSQISYSSFEFLLQELVPTSIRVSKTLSIQSSKPSSITSESESKSDATSTSASQESEEDQSNTTHQTRIDTQLSPFPNDLPGTVNILDTPSLPTDEVTIRIETLGYNLGLKIAELLLYQNSSTKIIDILDIMKFICRDVWKCFYNKQIDNLRTNHRGTFVLIDNNYKLISQFSSPSVSGVGGGGANAAAAAAAAAASSDHDTLKKSKVYLWFPCGVIRGILMSFGVESNVSAEITSFPSVMFNIHTSINN</sequence>
<dbReference type="CDD" id="cd14944">
    <property type="entry name" value="TRAPPC6A_Trs33"/>
    <property type="match status" value="1"/>
</dbReference>
<dbReference type="InterPro" id="IPR037992">
    <property type="entry name" value="TRAPPC6/Trs33"/>
</dbReference>
<dbReference type="SUPFAM" id="SSF111126">
    <property type="entry name" value="Ligand-binding domain in the NO signalling and Golgi transport"/>
    <property type="match status" value="1"/>
</dbReference>
<comment type="similarity">
    <text evidence="1">Belongs to the TRAPP small subunits family. BET3 subfamily.</text>
</comment>
<dbReference type="InterPro" id="IPR007194">
    <property type="entry name" value="TRAPP_component"/>
</dbReference>
<dbReference type="GO" id="GO:0005802">
    <property type="term" value="C:trans-Golgi network"/>
    <property type="evidence" value="ECO:0007669"/>
    <property type="project" value="TreeGrafter"/>
</dbReference>
<dbReference type="GO" id="GO:0030008">
    <property type="term" value="C:TRAPP complex"/>
    <property type="evidence" value="ECO:0007669"/>
    <property type="project" value="TreeGrafter"/>
</dbReference>
<dbReference type="OrthoDB" id="941624at2759"/>
<name>A0A8X7NJ79_CANPA</name>
<dbReference type="InterPro" id="IPR024096">
    <property type="entry name" value="NO_sig/Golgi_transp_ligand-bd"/>
</dbReference>
<dbReference type="GO" id="GO:0005801">
    <property type="term" value="C:cis-Golgi network"/>
    <property type="evidence" value="ECO:0007669"/>
    <property type="project" value="TreeGrafter"/>
</dbReference>
<protein>
    <submittedName>
        <fullName evidence="3">Transport protein particle (TRAPP) component family protein</fullName>
    </submittedName>
</protein>
<feature type="region of interest" description="Disordered" evidence="2">
    <location>
        <begin position="36"/>
        <end position="93"/>
    </location>
</feature>
<dbReference type="GO" id="GO:0006888">
    <property type="term" value="P:endoplasmic reticulum to Golgi vesicle-mediated transport"/>
    <property type="evidence" value="ECO:0007669"/>
    <property type="project" value="TreeGrafter"/>
</dbReference>
<comment type="caution">
    <text evidence="3">The sequence shown here is derived from an EMBL/GenBank/DDBJ whole genome shotgun (WGS) entry which is preliminary data.</text>
</comment>